<evidence type="ECO:0000313" key="3">
    <source>
        <dbReference type="Proteomes" id="UP001501638"/>
    </source>
</evidence>
<dbReference type="Proteomes" id="UP001501638">
    <property type="component" value="Unassembled WGS sequence"/>
</dbReference>
<evidence type="ECO:0000256" key="1">
    <source>
        <dbReference type="SAM" id="MobiDB-lite"/>
    </source>
</evidence>
<proteinExistence type="predicted"/>
<organism evidence="2 3">
    <name type="scientific">Streptomyces macrosporus</name>
    <dbReference type="NCBI Taxonomy" id="44032"/>
    <lineage>
        <taxon>Bacteria</taxon>
        <taxon>Bacillati</taxon>
        <taxon>Actinomycetota</taxon>
        <taxon>Actinomycetes</taxon>
        <taxon>Kitasatosporales</taxon>
        <taxon>Streptomycetaceae</taxon>
        <taxon>Streptomyces</taxon>
    </lineage>
</organism>
<accession>A0ABP5XVI3</accession>
<protein>
    <submittedName>
        <fullName evidence="2">Uncharacterized protein</fullName>
    </submittedName>
</protein>
<evidence type="ECO:0000313" key="2">
    <source>
        <dbReference type="EMBL" id="GAA2466954.1"/>
    </source>
</evidence>
<comment type="caution">
    <text evidence="2">The sequence shown here is derived from an EMBL/GenBank/DDBJ whole genome shotgun (WGS) entry which is preliminary data.</text>
</comment>
<feature type="region of interest" description="Disordered" evidence="1">
    <location>
        <begin position="1"/>
        <end position="38"/>
    </location>
</feature>
<keyword evidence="3" id="KW-1185">Reference proteome</keyword>
<sequence length="148" mass="16450">MRFGHFVPSPGRGDGLLPPDGRLRERPGGRNRWTGEGGGAVSADLFEEEVEYLFRYAEKGLLYFVPLWDSAETVAGRGAPVSRVREVALELIGALIDRGVRVGDVGEREDRDIDPWDADRETVLARVDAGMRRMTDPTDLVYVCGFRV</sequence>
<gene>
    <name evidence="2" type="ORF">GCM10010405_59360</name>
</gene>
<name>A0ABP5XVI3_9ACTN</name>
<reference evidence="3" key="1">
    <citation type="journal article" date="2019" name="Int. J. Syst. Evol. Microbiol.">
        <title>The Global Catalogue of Microorganisms (GCM) 10K type strain sequencing project: providing services to taxonomists for standard genome sequencing and annotation.</title>
        <authorList>
            <consortium name="The Broad Institute Genomics Platform"/>
            <consortium name="The Broad Institute Genome Sequencing Center for Infectious Disease"/>
            <person name="Wu L."/>
            <person name="Ma J."/>
        </authorList>
    </citation>
    <scope>NUCLEOTIDE SEQUENCE [LARGE SCALE GENOMIC DNA]</scope>
    <source>
        <strain evidence="3">JCM 6305</strain>
    </source>
</reference>
<dbReference type="EMBL" id="BAAASZ010000052">
    <property type="protein sequence ID" value="GAA2466954.1"/>
    <property type="molecule type" value="Genomic_DNA"/>
</dbReference>